<reference evidence="2" key="1">
    <citation type="journal article" date="2024" name="Proc. Natl. Acad. Sci. U.S.A.">
        <title>Extraordinary preservation of gene collinearity over three hundred million years revealed in homosporous lycophytes.</title>
        <authorList>
            <person name="Li C."/>
            <person name="Wickell D."/>
            <person name="Kuo L.Y."/>
            <person name="Chen X."/>
            <person name="Nie B."/>
            <person name="Liao X."/>
            <person name="Peng D."/>
            <person name="Ji J."/>
            <person name="Jenkins J."/>
            <person name="Williams M."/>
            <person name="Shu S."/>
            <person name="Plott C."/>
            <person name="Barry K."/>
            <person name="Rajasekar S."/>
            <person name="Grimwood J."/>
            <person name="Han X."/>
            <person name="Sun S."/>
            <person name="Hou Z."/>
            <person name="He W."/>
            <person name="Dai G."/>
            <person name="Sun C."/>
            <person name="Schmutz J."/>
            <person name="Leebens-Mack J.H."/>
            <person name="Li F.W."/>
            <person name="Wang L."/>
        </authorList>
    </citation>
    <scope>NUCLEOTIDE SEQUENCE [LARGE SCALE GENOMIC DNA]</scope>
    <source>
        <strain evidence="2">cv. PW_Plant_1</strain>
    </source>
</reference>
<gene>
    <name evidence="1" type="ORF">O6H91_19G031600</name>
</gene>
<organism evidence="1 2">
    <name type="scientific">Diphasiastrum complanatum</name>
    <name type="common">Issler's clubmoss</name>
    <name type="synonym">Lycopodium complanatum</name>
    <dbReference type="NCBI Taxonomy" id="34168"/>
    <lineage>
        <taxon>Eukaryota</taxon>
        <taxon>Viridiplantae</taxon>
        <taxon>Streptophyta</taxon>
        <taxon>Embryophyta</taxon>
        <taxon>Tracheophyta</taxon>
        <taxon>Lycopodiopsida</taxon>
        <taxon>Lycopodiales</taxon>
        <taxon>Lycopodiaceae</taxon>
        <taxon>Lycopodioideae</taxon>
        <taxon>Diphasiastrum</taxon>
    </lineage>
</organism>
<comment type="caution">
    <text evidence="1">The sequence shown here is derived from an EMBL/GenBank/DDBJ whole genome shotgun (WGS) entry which is preliminary data.</text>
</comment>
<proteinExistence type="predicted"/>
<protein>
    <submittedName>
        <fullName evidence="1">Uncharacterized protein</fullName>
    </submittedName>
</protein>
<dbReference type="EMBL" id="CM055110">
    <property type="protein sequence ID" value="KAJ7520949.1"/>
    <property type="molecule type" value="Genomic_DNA"/>
</dbReference>
<evidence type="ECO:0000313" key="2">
    <source>
        <dbReference type="Proteomes" id="UP001162992"/>
    </source>
</evidence>
<name>A0ACC2AU32_DIPCM</name>
<evidence type="ECO:0000313" key="1">
    <source>
        <dbReference type="EMBL" id="KAJ7520949.1"/>
    </source>
</evidence>
<sequence>MGFQSFKGFFSVRVYERDMAFAMQAPPVSHLKSALHASNHQISQLCGRFNQVAASHLLFEKQFKSLRFEKSFGRVLYKTKLKSRSWCFATLYSGGDSKASLSMLEEANINVEPFKNQKVKVNVEINAKETQRAYDMVLSYLARSAPPVPGFRKAKGGKTTLVPKGALLQMLGVTRVRNFVIEEIISSTLREYVDRENINAKKEFTTVQTGDELHSLFKPGAEFKFDAVIELEDPVSV</sequence>
<dbReference type="Proteomes" id="UP001162992">
    <property type="component" value="Chromosome 19"/>
</dbReference>
<accession>A0ACC2AU32</accession>
<keyword evidence="2" id="KW-1185">Reference proteome</keyword>